<keyword evidence="6 11" id="KW-0479">Metal-binding</keyword>
<dbReference type="Gene3D" id="1.10.260.50">
    <property type="match status" value="1"/>
</dbReference>
<dbReference type="InterPro" id="IPR020578">
    <property type="entry name" value="Aminotrans_V_PyrdxlP_BS"/>
</dbReference>
<feature type="binding site" evidence="11">
    <location>
        <position position="151"/>
    </location>
    <ligand>
        <name>pyridoxal 5'-phosphate</name>
        <dbReference type="ChEBI" id="CHEBI:597326"/>
    </ligand>
</feature>
<organism evidence="14 15">
    <name type="scientific">Alkalibaculum sporogenes</name>
    <dbReference type="NCBI Taxonomy" id="2655001"/>
    <lineage>
        <taxon>Bacteria</taxon>
        <taxon>Bacillati</taxon>
        <taxon>Bacillota</taxon>
        <taxon>Clostridia</taxon>
        <taxon>Eubacteriales</taxon>
        <taxon>Eubacteriaceae</taxon>
        <taxon>Alkalibaculum</taxon>
    </lineage>
</organism>
<keyword evidence="7 11" id="KW-0663">Pyridoxal phosphate</keyword>
<dbReference type="PIRSF" id="PIRSF005572">
    <property type="entry name" value="NifS"/>
    <property type="match status" value="1"/>
</dbReference>
<dbReference type="InterPro" id="IPR015422">
    <property type="entry name" value="PyrdxlP-dep_Trfase_small"/>
</dbReference>
<dbReference type="Pfam" id="PF00266">
    <property type="entry name" value="Aminotran_5"/>
    <property type="match status" value="1"/>
</dbReference>
<keyword evidence="3 11" id="KW-0963">Cytoplasm</keyword>
<feature type="binding site" evidence="11">
    <location>
        <begin position="71"/>
        <end position="72"/>
    </location>
    <ligand>
        <name>pyridoxal 5'-phosphate</name>
        <dbReference type="ChEBI" id="CHEBI:597326"/>
    </ligand>
</feature>
<evidence type="ECO:0000259" key="13">
    <source>
        <dbReference type="Pfam" id="PF00266"/>
    </source>
</evidence>
<dbReference type="Gene3D" id="3.90.1150.10">
    <property type="entry name" value="Aspartate Aminotransferase, domain 1"/>
    <property type="match status" value="1"/>
</dbReference>
<name>A0A6A7K9T9_9FIRM</name>
<keyword evidence="4 11" id="KW-0808">Transferase</keyword>
<dbReference type="HAMAP" id="MF_00331">
    <property type="entry name" value="Cys_desulf_IscS"/>
    <property type="match status" value="1"/>
</dbReference>
<dbReference type="PANTHER" id="PTHR11601:SF34">
    <property type="entry name" value="CYSTEINE DESULFURASE"/>
    <property type="match status" value="1"/>
</dbReference>
<evidence type="ECO:0000256" key="6">
    <source>
        <dbReference type="ARBA" id="ARBA00022723"/>
    </source>
</evidence>
<comment type="caution">
    <text evidence="14">The sequence shown here is derived from an EMBL/GenBank/DDBJ whole genome shotgun (WGS) entry which is preliminary data.</text>
</comment>
<dbReference type="GO" id="GO:0044571">
    <property type="term" value="P:[2Fe-2S] cluster assembly"/>
    <property type="evidence" value="ECO:0007669"/>
    <property type="project" value="UniProtKB-UniRule"/>
</dbReference>
<dbReference type="GO" id="GO:1990221">
    <property type="term" value="C:L-cysteine desulfurase complex"/>
    <property type="evidence" value="ECO:0007669"/>
    <property type="project" value="UniProtKB-ARBA"/>
</dbReference>
<dbReference type="NCBIfam" id="TIGR03402">
    <property type="entry name" value="FeS_nifS"/>
    <property type="match status" value="1"/>
</dbReference>
<dbReference type="InterPro" id="IPR016454">
    <property type="entry name" value="Cysteine_dSase"/>
</dbReference>
<keyword evidence="9 11" id="KW-0411">Iron-sulfur</keyword>
<evidence type="ECO:0000256" key="2">
    <source>
        <dbReference type="ARBA" id="ARBA00006490"/>
    </source>
</evidence>
<evidence type="ECO:0000256" key="3">
    <source>
        <dbReference type="ARBA" id="ARBA00022490"/>
    </source>
</evidence>
<dbReference type="GO" id="GO:0030170">
    <property type="term" value="F:pyridoxal phosphate binding"/>
    <property type="evidence" value="ECO:0007669"/>
    <property type="project" value="UniProtKB-UniRule"/>
</dbReference>
<evidence type="ECO:0000313" key="14">
    <source>
        <dbReference type="EMBL" id="MPW26299.1"/>
    </source>
</evidence>
<dbReference type="InterPro" id="IPR017772">
    <property type="entry name" value="Cys_deSase_NifS_bac/arc"/>
</dbReference>
<evidence type="ECO:0000256" key="12">
    <source>
        <dbReference type="RuleBase" id="RU004504"/>
    </source>
</evidence>
<gene>
    <name evidence="14" type="primary">nifS</name>
    <name evidence="11" type="synonym">iscS</name>
    <name evidence="14" type="ORF">GC105_10915</name>
</gene>
<keyword evidence="5 11" id="KW-0001">2Fe-2S</keyword>
<dbReference type="NCBIfam" id="NF002806">
    <property type="entry name" value="PRK02948.1"/>
    <property type="match status" value="1"/>
</dbReference>
<feature type="binding site" description="via persulfide group" evidence="11">
    <location>
        <position position="325"/>
    </location>
    <ligand>
        <name>[2Fe-2S] cluster</name>
        <dbReference type="ChEBI" id="CHEBI:190135"/>
        <note>ligand shared with IscU</note>
    </ligand>
</feature>
<feature type="modified residue" description="N6-(pyridoxal phosphate)lysine" evidence="11">
    <location>
        <position position="202"/>
    </location>
</feature>
<dbReference type="InterPro" id="IPR000192">
    <property type="entry name" value="Aminotrans_V_dom"/>
</dbReference>
<dbReference type="PANTHER" id="PTHR11601">
    <property type="entry name" value="CYSTEINE DESULFURYLASE FAMILY MEMBER"/>
    <property type="match status" value="1"/>
</dbReference>
<feature type="binding site" evidence="11">
    <location>
        <position position="237"/>
    </location>
    <ligand>
        <name>pyridoxal 5'-phosphate</name>
        <dbReference type="ChEBI" id="CHEBI:597326"/>
    </ligand>
</feature>
<evidence type="ECO:0000313" key="15">
    <source>
        <dbReference type="Proteomes" id="UP000440004"/>
    </source>
</evidence>
<protein>
    <recommendedName>
        <fullName evidence="11">Cysteine desulfurase IscS</fullName>
        <ecNumber evidence="11">2.8.1.7</ecNumber>
    </recommendedName>
</protein>
<dbReference type="PROSITE" id="PS00595">
    <property type="entry name" value="AA_TRANSFER_CLASS_5"/>
    <property type="match status" value="1"/>
</dbReference>
<proteinExistence type="inferred from homology"/>
<feature type="active site" description="Cysteine persulfide intermediate" evidence="11">
    <location>
        <position position="325"/>
    </location>
</feature>
<dbReference type="GO" id="GO:0031071">
    <property type="term" value="F:cysteine desulfurase activity"/>
    <property type="evidence" value="ECO:0007669"/>
    <property type="project" value="UniProtKB-UniRule"/>
</dbReference>
<dbReference type="Gene3D" id="3.40.640.10">
    <property type="entry name" value="Type I PLP-dependent aspartate aminotransferase-like (Major domain)"/>
    <property type="match status" value="1"/>
</dbReference>
<comment type="pathway">
    <text evidence="11">Cofactor biosynthesis; iron-sulfur cluster biosynthesis.</text>
</comment>
<evidence type="ECO:0000256" key="1">
    <source>
        <dbReference type="ARBA" id="ARBA00001933"/>
    </source>
</evidence>
<keyword evidence="15" id="KW-1185">Reference proteome</keyword>
<dbReference type="InterPro" id="IPR015421">
    <property type="entry name" value="PyrdxlP-dep_Trfase_major"/>
</dbReference>
<dbReference type="GO" id="GO:0051537">
    <property type="term" value="F:2 iron, 2 sulfur cluster binding"/>
    <property type="evidence" value="ECO:0007669"/>
    <property type="project" value="UniProtKB-UniRule"/>
</dbReference>
<comment type="subcellular location">
    <subcellularLocation>
        <location evidence="11">Cytoplasm</location>
    </subcellularLocation>
</comment>
<evidence type="ECO:0000256" key="8">
    <source>
        <dbReference type="ARBA" id="ARBA00023004"/>
    </source>
</evidence>
<evidence type="ECO:0000256" key="5">
    <source>
        <dbReference type="ARBA" id="ARBA00022714"/>
    </source>
</evidence>
<feature type="binding site" evidence="11">
    <location>
        <begin position="199"/>
        <end position="201"/>
    </location>
    <ligand>
        <name>pyridoxal 5'-phosphate</name>
        <dbReference type="ChEBI" id="CHEBI:597326"/>
    </ligand>
</feature>
<dbReference type="EC" id="2.8.1.7" evidence="11"/>
<evidence type="ECO:0000256" key="10">
    <source>
        <dbReference type="ARBA" id="ARBA00050776"/>
    </source>
</evidence>
<evidence type="ECO:0000256" key="9">
    <source>
        <dbReference type="ARBA" id="ARBA00023014"/>
    </source>
</evidence>
<comment type="function">
    <text evidence="11">Master enzyme that delivers sulfur to a number of partners involved in Fe-S cluster assembly, tRNA modification or cofactor biosynthesis. Catalyzes the removal of elemental sulfur atoms from cysteine to produce alanine. Functions as a sulfur delivery protein for Fe-S cluster synthesis onto IscU, an Fe-S scaffold assembly protein, as well as other S acceptor proteins.</text>
</comment>
<dbReference type="InterPro" id="IPR010240">
    <property type="entry name" value="Cys_deSase_IscS"/>
</dbReference>
<evidence type="ECO:0000256" key="7">
    <source>
        <dbReference type="ARBA" id="ARBA00022898"/>
    </source>
</evidence>
<comment type="subunit">
    <text evidence="11">Homodimer. Forms a heterotetramer with IscU, interacts with other sulfur acceptors.</text>
</comment>
<dbReference type="RefSeq" id="WP_152804675.1">
    <property type="nucleotide sequence ID" value="NZ_WHNX01000016.1"/>
</dbReference>
<dbReference type="GO" id="GO:0046872">
    <property type="term" value="F:metal ion binding"/>
    <property type="evidence" value="ECO:0007669"/>
    <property type="project" value="UniProtKB-KW"/>
</dbReference>
<dbReference type="Proteomes" id="UP000440004">
    <property type="component" value="Unassembled WGS sequence"/>
</dbReference>
<feature type="binding site" evidence="11">
    <location>
        <position position="179"/>
    </location>
    <ligand>
        <name>pyridoxal 5'-phosphate</name>
        <dbReference type="ChEBI" id="CHEBI:597326"/>
    </ligand>
</feature>
<dbReference type="FunFam" id="3.40.640.10:FF:000003">
    <property type="entry name" value="Cysteine desulfurase IscS"/>
    <property type="match status" value="1"/>
</dbReference>
<dbReference type="AlphaFoldDB" id="A0A6A7K9T9"/>
<dbReference type="GO" id="GO:0006520">
    <property type="term" value="P:amino acid metabolic process"/>
    <property type="evidence" value="ECO:0007669"/>
    <property type="project" value="InterPro"/>
</dbReference>
<feature type="domain" description="Aminotransferase class V" evidence="13">
    <location>
        <begin position="4"/>
        <end position="366"/>
    </location>
</feature>
<dbReference type="InterPro" id="IPR015424">
    <property type="entry name" value="PyrdxlP-dep_Trfase"/>
</dbReference>
<dbReference type="SUPFAM" id="SSF53383">
    <property type="entry name" value="PLP-dependent transferases"/>
    <property type="match status" value="1"/>
</dbReference>
<accession>A0A6A7K9T9</accession>
<dbReference type="EMBL" id="WHNX01000016">
    <property type="protein sequence ID" value="MPW26299.1"/>
    <property type="molecule type" value="Genomic_DNA"/>
</dbReference>
<comment type="catalytic activity">
    <reaction evidence="10 11">
        <text>(sulfur carrier)-H + L-cysteine = (sulfur carrier)-SH + L-alanine</text>
        <dbReference type="Rhea" id="RHEA:43892"/>
        <dbReference type="Rhea" id="RHEA-COMP:14737"/>
        <dbReference type="Rhea" id="RHEA-COMP:14739"/>
        <dbReference type="ChEBI" id="CHEBI:29917"/>
        <dbReference type="ChEBI" id="CHEBI:35235"/>
        <dbReference type="ChEBI" id="CHEBI:57972"/>
        <dbReference type="ChEBI" id="CHEBI:64428"/>
        <dbReference type="EC" id="2.8.1.7"/>
    </reaction>
</comment>
<reference evidence="14 15" key="1">
    <citation type="submission" date="2019-10" db="EMBL/GenBank/DDBJ databases">
        <title>Alkalibaculum tamaniensis sp.nov., a new alkaliphilic acetogen, isolated on methoxylated aromatics from a mud volcano.</title>
        <authorList>
            <person name="Khomyakova M.A."/>
            <person name="Merkel A.Y."/>
            <person name="Bonch-Osmolovskaya E.A."/>
            <person name="Slobodkin A.I."/>
        </authorList>
    </citation>
    <scope>NUCLEOTIDE SEQUENCE [LARGE SCALE GENOMIC DNA]</scope>
    <source>
        <strain evidence="14 15">M08DMB</strain>
    </source>
</reference>
<sequence length="389" mass="42869">MKRVYFDYAATTPLDKEVLEKMIPYFSEKFGNPSSIYSEGREARKVIDEARQKVANSINANANEIFFTGGGTEADNWALKGVAFANKNKGNHIITTVIEHHAVLHTCEYLEKHGFEVTYLKVDEYGLIDIEELKTLIKDTTILISIMFANNEIGTVQPIKEIGQIAKEKNIYFHTDAVQALGNVPIDVRDLKVDLLSISAHKIYGPKGIGALYVRKGVKVDNLVHGGAQERKKRAGTENTPAVVGFGEACYLAVTDLLKRNQKTEELRDYLIKSILSTVPNVQLNGHPTKRLPGNANISFEFIEGESLLLSLDLVGISASSGSACTSGSLDPSHVLLAIGLIHEIAHGSLRVTLGKNTNKEEIDYLLEQLPPIVQRLRDMSPLYIQGGK</sequence>
<keyword evidence="8 11" id="KW-0408">Iron</keyword>
<dbReference type="UniPathway" id="UPA00266"/>
<comment type="similarity">
    <text evidence="2 11">Belongs to the class-V pyridoxal-phosphate-dependent aminotransferase family. NifS/IscS subfamily.</text>
</comment>
<comment type="cofactor">
    <cofactor evidence="1 11 12">
        <name>pyridoxal 5'-phosphate</name>
        <dbReference type="ChEBI" id="CHEBI:597326"/>
    </cofactor>
</comment>
<evidence type="ECO:0000256" key="11">
    <source>
        <dbReference type="HAMAP-Rule" id="MF_00331"/>
    </source>
</evidence>
<evidence type="ECO:0000256" key="4">
    <source>
        <dbReference type="ARBA" id="ARBA00022679"/>
    </source>
</evidence>